<organism evidence="14 15">
    <name type="scientific">Pyricularia grisea</name>
    <name type="common">Crabgrass-specific blast fungus</name>
    <name type="synonym">Magnaporthe grisea</name>
    <dbReference type="NCBI Taxonomy" id="148305"/>
    <lineage>
        <taxon>Eukaryota</taxon>
        <taxon>Fungi</taxon>
        <taxon>Dikarya</taxon>
        <taxon>Ascomycota</taxon>
        <taxon>Pezizomycotina</taxon>
        <taxon>Sordariomycetes</taxon>
        <taxon>Sordariomycetidae</taxon>
        <taxon>Magnaporthales</taxon>
        <taxon>Pyriculariaceae</taxon>
        <taxon>Pyricularia</taxon>
    </lineage>
</organism>
<feature type="domain" description="CBM20" evidence="13">
    <location>
        <begin position="548"/>
        <end position="655"/>
    </location>
</feature>
<dbReference type="GO" id="GO:2001070">
    <property type="term" value="F:starch binding"/>
    <property type="evidence" value="ECO:0007669"/>
    <property type="project" value="InterPro"/>
</dbReference>
<dbReference type="GO" id="GO:0004339">
    <property type="term" value="F:glucan 1,4-alpha-glucosidase activity"/>
    <property type="evidence" value="ECO:0007669"/>
    <property type="project" value="UniProtKB-EC"/>
</dbReference>
<evidence type="ECO:0000256" key="5">
    <source>
        <dbReference type="ARBA" id="ARBA00023180"/>
    </source>
</evidence>
<evidence type="ECO:0000256" key="1">
    <source>
        <dbReference type="ARBA" id="ARBA00001863"/>
    </source>
</evidence>
<accession>A0A6P8AVL9</accession>
<dbReference type="PROSITE" id="PS00820">
    <property type="entry name" value="GLUCOAMYLASE"/>
    <property type="match status" value="1"/>
</dbReference>
<dbReference type="PIRSF" id="PIRSF001031">
    <property type="entry name" value="Glu-a-glcsd_SBD"/>
    <property type="match status" value="1"/>
</dbReference>
<dbReference type="InterPro" id="IPR002044">
    <property type="entry name" value="CBM20"/>
</dbReference>
<dbReference type="Pfam" id="PF00686">
    <property type="entry name" value="CBM_20"/>
    <property type="match status" value="1"/>
</dbReference>
<evidence type="ECO:0000256" key="8">
    <source>
        <dbReference type="ARBA" id="ARBA00023326"/>
    </source>
</evidence>
<dbReference type="InterPro" id="IPR013783">
    <property type="entry name" value="Ig-like_fold"/>
</dbReference>
<comment type="similarity">
    <text evidence="2 9">Belongs to the glycosyl hydrolase 15 family.</text>
</comment>
<dbReference type="AlphaFoldDB" id="A0A6P8AVL9"/>
<dbReference type="GeneID" id="41963054"/>
<dbReference type="EC" id="3.2.1.3" evidence="9"/>
<dbReference type="InterPro" id="IPR008928">
    <property type="entry name" value="6-hairpin_glycosidase_sf"/>
</dbReference>
<keyword evidence="8 9" id="KW-0624">Polysaccharide degradation</keyword>
<keyword evidence="14" id="KW-1185">Reference proteome</keyword>
<evidence type="ECO:0000256" key="6">
    <source>
        <dbReference type="ARBA" id="ARBA00023277"/>
    </source>
</evidence>
<dbReference type="FunFam" id="1.50.10.10:FF:000018">
    <property type="entry name" value="Glucoamylase"/>
    <property type="match status" value="1"/>
</dbReference>
<dbReference type="InterPro" id="IPR000165">
    <property type="entry name" value="Glucoamylase"/>
</dbReference>
<feature type="binding site" evidence="11">
    <location>
        <position position="171"/>
    </location>
    <ligand>
        <name>substrate</name>
    </ligand>
</feature>
<dbReference type="RefSeq" id="XP_030978940.1">
    <property type="nucleotide sequence ID" value="XM_031128145.1"/>
</dbReference>
<dbReference type="InterPro" id="IPR046966">
    <property type="entry name" value="Glucoamylase_active_site"/>
</dbReference>
<reference evidence="15" key="3">
    <citation type="submission" date="2025-08" db="UniProtKB">
        <authorList>
            <consortium name="RefSeq"/>
        </authorList>
    </citation>
    <scope>IDENTIFICATION</scope>
    <source>
        <strain evidence="15">NI907</strain>
    </source>
</reference>
<dbReference type="Proteomes" id="UP000515153">
    <property type="component" value="Chromosome V"/>
</dbReference>
<protein>
    <recommendedName>
        <fullName evidence="9">Glucoamylase</fullName>
        <ecNumber evidence="9">3.2.1.3</ecNumber>
    </recommendedName>
    <alternativeName>
        <fullName evidence="9">1,4-alpha-D-glucan glucohydrolase</fullName>
    </alternativeName>
    <alternativeName>
        <fullName evidence="9">Glucan 1,4-alpha-glucosidase</fullName>
    </alternativeName>
</protein>
<dbReference type="SMART" id="SM01065">
    <property type="entry name" value="CBM_2"/>
    <property type="match status" value="1"/>
</dbReference>
<feature type="active site" description="Proton acceptor" evidence="10">
    <location>
        <position position="227"/>
    </location>
</feature>
<dbReference type="InterPro" id="IPR012341">
    <property type="entry name" value="6hp_glycosidase-like_sf"/>
</dbReference>
<dbReference type="InterPro" id="IPR034836">
    <property type="entry name" value="CBM20_glucoamylase"/>
</dbReference>
<dbReference type="SUPFAM" id="SSF49452">
    <property type="entry name" value="Starch-binding domain-like"/>
    <property type="match status" value="1"/>
</dbReference>
<dbReference type="PANTHER" id="PTHR31616:SF12">
    <property type="entry name" value="GLUCOAMYLASE"/>
    <property type="match status" value="1"/>
</dbReference>
<dbReference type="KEGG" id="pgri:PgNI_08145"/>
<dbReference type="OrthoDB" id="6123450at2759"/>
<feature type="active site" description="Proton donor" evidence="10">
    <location>
        <position position="230"/>
    </location>
</feature>
<feature type="region of interest" description="Disordered" evidence="12">
    <location>
        <begin position="504"/>
        <end position="539"/>
    </location>
</feature>
<proteinExistence type="inferred from homology"/>
<evidence type="ECO:0000313" key="14">
    <source>
        <dbReference type="Proteomes" id="UP000515153"/>
    </source>
</evidence>
<evidence type="ECO:0000256" key="10">
    <source>
        <dbReference type="PIRSR" id="PIRSR001031-1"/>
    </source>
</evidence>
<dbReference type="InterPro" id="IPR013784">
    <property type="entry name" value="Carb-bd-like_fold"/>
</dbReference>
<dbReference type="PROSITE" id="PS51166">
    <property type="entry name" value="CBM20"/>
    <property type="match status" value="1"/>
</dbReference>
<evidence type="ECO:0000313" key="15">
    <source>
        <dbReference type="RefSeq" id="XP_030978940.1"/>
    </source>
</evidence>
<dbReference type="PANTHER" id="PTHR31616">
    <property type="entry name" value="TREHALASE"/>
    <property type="match status" value="1"/>
</dbReference>
<feature type="compositionally biased region" description="Low complexity" evidence="12">
    <location>
        <begin position="523"/>
        <end position="539"/>
    </location>
</feature>
<evidence type="ECO:0000256" key="11">
    <source>
        <dbReference type="PIRSR" id="PIRSR001031-2"/>
    </source>
</evidence>
<evidence type="ECO:0000259" key="13">
    <source>
        <dbReference type="PROSITE" id="PS51166"/>
    </source>
</evidence>
<evidence type="ECO:0000256" key="7">
    <source>
        <dbReference type="ARBA" id="ARBA00023295"/>
    </source>
</evidence>
<dbReference type="Gene3D" id="1.50.10.10">
    <property type="match status" value="1"/>
</dbReference>
<evidence type="ECO:0000256" key="4">
    <source>
        <dbReference type="ARBA" id="ARBA00022801"/>
    </source>
</evidence>
<evidence type="ECO:0000256" key="12">
    <source>
        <dbReference type="SAM" id="MobiDB-lite"/>
    </source>
</evidence>
<dbReference type="InterPro" id="IPR011613">
    <property type="entry name" value="GH15-like"/>
</dbReference>
<reference evidence="14 15" key="1">
    <citation type="journal article" date="2019" name="Mol. Biol. Evol.">
        <title>Blast fungal genomes show frequent chromosomal changes, gene gains and losses, and effector gene turnover.</title>
        <authorList>
            <person name="Gomez Luciano L.B."/>
            <person name="Jason Tsai I."/>
            <person name="Chuma I."/>
            <person name="Tosa Y."/>
            <person name="Chen Y.H."/>
            <person name="Li J.Y."/>
            <person name="Li M.Y."/>
            <person name="Jade Lu M.Y."/>
            <person name="Nakayashiki H."/>
            <person name="Li W.H."/>
        </authorList>
    </citation>
    <scope>NUCLEOTIDE SEQUENCE [LARGE SCALE GENOMIC DNA]</scope>
    <source>
        <strain evidence="14 15">NI907</strain>
    </source>
</reference>
<keyword evidence="3" id="KW-0732">Signal</keyword>
<dbReference type="CDD" id="cd05811">
    <property type="entry name" value="CBM20_glucoamylase"/>
    <property type="match status" value="1"/>
</dbReference>
<dbReference type="Gene3D" id="2.60.40.10">
    <property type="entry name" value="Immunoglobulins"/>
    <property type="match status" value="1"/>
</dbReference>
<dbReference type="GO" id="GO:0000324">
    <property type="term" value="C:fungal-type vacuole"/>
    <property type="evidence" value="ECO:0007669"/>
    <property type="project" value="TreeGrafter"/>
</dbReference>
<keyword evidence="5" id="KW-0325">Glycoprotein</keyword>
<keyword evidence="7 9" id="KW-0326">Glycosidase</keyword>
<dbReference type="PRINTS" id="PR00736">
    <property type="entry name" value="GLHYDRLASE15"/>
</dbReference>
<feature type="compositionally biased region" description="Polar residues" evidence="12">
    <location>
        <begin position="504"/>
        <end position="522"/>
    </location>
</feature>
<dbReference type="FunFam" id="2.60.40.10:FF:000552">
    <property type="entry name" value="Related to glucoamylase"/>
    <property type="match status" value="1"/>
</dbReference>
<dbReference type="GO" id="GO:0000272">
    <property type="term" value="P:polysaccharide catabolic process"/>
    <property type="evidence" value="ECO:0007669"/>
    <property type="project" value="UniProtKB-KW"/>
</dbReference>
<evidence type="ECO:0000256" key="9">
    <source>
        <dbReference type="PIRNR" id="PIRNR001031"/>
    </source>
</evidence>
<gene>
    <name evidence="15" type="ORF">PgNI_08145</name>
</gene>
<reference evidence="15" key="2">
    <citation type="submission" date="2019-10" db="EMBL/GenBank/DDBJ databases">
        <authorList>
            <consortium name="NCBI Genome Project"/>
        </authorList>
    </citation>
    <scope>NUCLEOTIDE SEQUENCE</scope>
    <source>
        <strain evidence="15">NI907</strain>
    </source>
</reference>
<keyword evidence="4 9" id="KW-0378">Hydrolase</keyword>
<evidence type="ECO:0000256" key="3">
    <source>
        <dbReference type="ARBA" id="ARBA00022729"/>
    </source>
</evidence>
<name>A0A6P8AVL9_PYRGI</name>
<dbReference type="Pfam" id="PF00723">
    <property type="entry name" value="Glyco_hydro_15"/>
    <property type="match status" value="1"/>
</dbReference>
<keyword evidence="6 9" id="KW-0119">Carbohydrate metabolism</keyword>
<dbReference type="InterPro" id="IPR008291">
    <property type="entry name" value="Glucoamylase_SBD"/>
</dbReference>
<comment type="catalytic activity">
    <reaction evidence="1 9">
        <text>Hydrolysis of terminal (1-&gt;4)-linked alpha-D-glucose residues successively from non-reducing ends of the chains with release of beta-D-glucose.</text>
        <dbReference type="EC" id="3.2.1.3"/>
    </reaction>
</comment>
<sequence>MNISRVGHGTSTSNITTSVNPVMHAISSFVLLGTYAVQAVLGRPNTLARRASVDSFIEVERPIALQGVLRNIGSNGEFVRGVGPGVVIASPSTADPDYYYTWTRDSALVLKCLTDVFTNTYDAGLQSTITQYITSQAQVQGISNPSGSLSDGSGLAEPKYNANLSPYLGSWGRPQRDGPALRATALVAYANWLIGNNYTSTARDIVWPILRNDLNYVAQYWNNTGFDLWEEVQGSSFFTTAAQYKSLIEGNALAKKLGTTCSSCESIAPNILCFLQSFWTPNGNYVVSNTNTGTNRSGKDANSILASIHSFDPSAGCDELTFQPCSAKSLANHKAVVDSFRFYPINSGISAGQGLAVGRYSEDVYYGGNPWHLTTLAAAEQIYDAVIVWKQQGRIEVTSTSLSFFRDLSSSIAVGSYASDSATFTQIVNAALAYADGFVGVVQRYAGTNGSLAEQIDKNNGSQLSARDLTWSYAAFVTAADRRAGVVPPSWFVSASLPGSCSTGSQQGTYSSVTPASFPASQTPISGVPSPTGTPPVTTTTAAPPGGCTTAPVVAVTFSVLKTTSFGDTIKIVGDIEDLGKWNPQNGIALDASDYTTNRPLWKKAITLKAGQVVQYKFVDVASSGSVTWEADPNRVYTVPSSCATTAAVDAQWQV</sequence>
<dbReference type="SUPFAM" id="SSF48208">
    <property type="entry name" value="Six-hairpin glycosidases"/>
    <property type="match status" value="1"/>
</dbReference>
<evidence type="ECO:0000256" key="2">
    <source>
        <dbReference type="ARBA" id="ARBA00006188"/>
    </source>
</evidence>